<feature type="non-terminal residue" evidence="1">
    <location>
        <position position="1"/>
    </location>
</feature>
<sequence>SFAYADYSGVVTMIQTYYYRMLEIFRQYYLLVIKGKDHKPQRQAIQSYIIILTQLLKRYNSIQNDKTANKVLKDIDEFTKTTGTMNFEKLKDCVDTISDAHNILGLNKIEFQKRNPAKAMSGG</sequence>
<proteinExistence type="predicted"/>
<organism evidence="1">
    <name type="scientific">marine sediment metagenome</name>
    <dbReference type="NCBI Taxonomy" id="412755"/>
    <lineage>
        <taxon>unclassified sequences</taxon>
        <taxon>metagenomes</taxon>
        <taxon>ecological metagenomes</taxon>
    </lineage>
</organism>
<dbReference type="EMBL" id="LAZR01018553">
    <property type="protein sequence ID" value="KKL95961.1"/>
    <property type="molecule type" value="Genomic_DNA"/>
</dbReference>
<accession>A0A0F9GZ50</accession>
<protein>
    <submittedName>
        <fullName evidence="1">Uncharacterized protein</fullName>
    </submittedName>
</protein>
<dbReference type="AlphaFoldDB" id="A0A0F9GZ50"/>
<evidence type="ECO:0000313" key="1">
    <source>
        <dbReference type="EMBL" id="KKL95961.1"/>
    </source>
</evidence>
<name>A0A0F9GZ50_9ZZZZ</name>
<comment type="caution">
    <text evidence="1">The sequence shown here is derived from an EMBL/GenBank/DDBJ whole genome shotgun (WGS) entry which is preliminary data.</text>
</comment>
<gene>
    <name evidence="1" type="ORF">LCGC14_1849300</name>
</gene>
<reference evidence="1" key="1">
    <citation type="journal article" date="2015" name="Nature">
        <title>Complex archaea that bridge the gap between prokaryotes and eukaryotes.</title>
        <authorList>
            <person name="Spang A."/>
            <person name="Saw J.H."/>
            <person name="Jorgensen S.L."/>
            <person name="Zaremba-Niedzwiedzka K."/>
            <person name="Martijn J."/>
            <person name="Lind A.E."/>
            <person name="van Eijk R."/>
            <person name="Schleper C."/>
            <person name="Guy L."/>
            <person name="Ettema T.J."/>
        </authorList>
    </citation>
    <scope>NUCLEOTIDE SEQUENCE</scope>
</reference>